<sequence length="784" mass="87154">MLQPNARWRILEQETTKVTNLVNELNLSQVAARLLVNRGFTDPETASEFLMKDEPAFLDPFLLKGMAEAVDRIQSAVEKNEQILVFGDYDADGVSSTAVLVTALKMIGADCDYYIPNRFTEGYGPNNPALQWAKDEGYSLVITVDTGISAVTQADYAKEIGLDFIVTDHHEPPPTLPNSYTTINPKQPGCSYPFKELAGVGVAFKVAHGLLGRVPNELLDYAVIGTIADLVPLVGENRLLAKKGLRAFQTSDKIGIQALKDVCGMTAGEVEADHIGFAIGPRLNAAGRLDSAIPAVELLLAENREEANELASEIDRLNKERQKVVNDISKDAIAVVQEMDGIPEALVVAKEGWNAGVIGIVASRLVEKFYRPTIVLTIDPETGLAKGSARSIEGFDMFAELSKSRDILPHFGGHPMAAGMTLQSEHVGMLRERLIEQAKNGLAPEAFTPITTIDLTVAVDDVTIEVLKEIEELSPFGVENAKPRVLIDDVKLADIKQIGSDSSHLKFQFAGEAKTLDGIAFRKGDLFEHITPQASVSAVGTLSINEWNGRIKPQLIVDDLAVKQWQLFDWRSLQLNRVGTRLVDLPSEKSIVIAFQEKTFEACQERGIVVYRSSDPLPSFANNYIILLDVPSHREELYRLFEEGSPPSRIYVVFSEEEESFFKTNPNRDQFKWYYAFLKKRQSFKVADLKKLEAYKGWSSETTSFMNEVFNDLGFIQMDDQYLTIVEAPAKKDLSDSKTYQAKQEQTWLENELVYASYGQLRELFSERIGSKDSQKKETITHGL</sequence>
<evidence type="ECO:0000256" key="4">
    <source>
        <dbReference type="ARBA" id="ARBA00022801"/>
    </source>
</evidence>
<dbReference type="InterPro" id="IPR003156">
    <property type="entry name" value="DHHA1_dom"/>
</dbReference>
<reference evidence="11 12" key="1">
    <citation type="journal article" date="2014" name="Gene">
        <title>A comparative genomic analysis of the alkalitolerant soil bacterium Bacillus lehensis G1.</title>
        <authorList>
            <person name="Noor Y.M."/>
            <person name="Samsulrizal N.H."/>
            <person name="Jema'on N.A."/>
            <person name="Low K.O."/>
            <person name="Ramli A.N."/>
            <person name="Alias N.I."/>
            <person name="Damis S.I."/>
            <person name="Fuzi S.F."/>
            <person name="Isa M.N."/>
            <person name="Murad A.M."/>
            <person name="Raih M.F."/>
            <person name="Bakar F.D."/>
            <person name="Najimudin N."/>
            <person name="Mahadi N.M."/>
            <person name="Illias R.M."/>
        </authorList>
    </citation>
    <scope>NUCLEOTIDE SEQUENCE [LARGE SCALE GENOMIC DNA]</scope>
    <source>
        <strain evidence="11 12">G1</strain>
    </source>
</reference>
<evidence type="ECO:0000256" key="3">
    <source>
        <dbReference type="ARBA" id="ARBA00022722"/>
    </source>
</evidence>
<evidence type="ECO:0000259" key="8">
    <source>
        <dbReference type="Pfam" id="PF02272"/>
    </source>
</evidence>
<dbReference type="KEGG" id="ble:BleG1_1383"/>
<dbReference type="Proteomes" id="UP000027142">
    <property type="component" value="Chromosome"/>
</dbReference>
<dbReference type="Pfam" id="PF10141">
    <property type="entry name" value="ssDNA-exonuc_C"/>
    <property type="match status" value="1"/>
</dbReference>
<comment type="similarity">
    <text evidence="1">Belongs to the RecJ family.</text>
</comment>
<dbReference type="OrthoDB" id="9809852at2"/>
<keyword evidence="12" id="KW-1185">Reference proteome</keyword>
<keyword evidence="5" id="KW-0269">Exonuclease</keyword>
<dbReference type="GO" id="GO:0008409">
    <property type="term" value="F:5'-3' exonuclease activity"/>
    <property type="evidence" value="ECO:0007669"/>
    <property type="project" value="InterPro"/>
</dbReference>
<evidence type="ECO:0000313" key="12">
    <source>
        <dbReference type="Proteomes" id="UP000027142"/>
    </source>
</evidence>
<dbReference type="PANTHER" id="PTHR30255">
    <property type="entry name" value="SINGLE-STRANDED-DNA-SPECIFIC EXONUCLEASE RECJ"/>
    <property type="match status" value="1"/>
</dbReference>
<dbReference type="GO" id="GO:0003676">
    <property type="term" value="F:nucleic acid binding"/>
    <property type="evidence" value="ECO:0007669"/>
    <property type="project" value="InterPro"/>
</dbReference>
<protein>
    <recommendedName>
        <fullName evidence="2">Single-stranded-DNA-specific exonuclease RecJ</fullName>
    </recommendedName>
</protein>
<dbReference type="AlphaFoldDB" id="A0A060LRT4"/>
<evidence type="ECO:0000259" key="9">
    <source>
        <dbReference type="Pfam" id="PF10141"/>
    </source>
</evidence>
<gene>
    <name evidence="11" type="ORF">BleG1_1383</name>
</gene>
<dbReference type="GO" id="GO:0006310">
    <property type="term" value="P:DNA recombination"/>
    <property type="evidence" value="ECO:0007669"/>
    <property type="project" value="InterPro"/>
</dbReference>
<feature type="domain" description="DHHA1" evidence="8">
    <location>
        <begin position="346"/>
        <end position="439"/>
    </location>
</feature>
<dbReference type="HOGENOM" id="CLU_009736_4_1_9"/>
<evidence type="ECO:0000256" key="5">
    <source>
        <dbReference type="ARBA" id="ARBA00022839"/>
    </source>
</evidence>
<name>A0A060LRT4_9BACI</name>
<dbReference type="EMBL" id="CP003923">
    <property type="protein sequence ID" value="AIC93966.1"/>
    <property type="molecule type" value="Genomic_DNA"/>
</dbReference>
<evidence type="ECO:0000259" key="10">
    <source>
        <dbReference type="Pfam" id="PF17768"/>
    </source>
</evidence>
<dbReference type="Gene3D" id="3.10.310.30">
    <property type="match status" value="1"/>
</dbReference>
<feature type="coiled-coil region" evidence="6">
    <location>
        <begin position="300"/>
        <end position="327"/>
    </location>
</feature>
<organism evidence="11 12">
    <name type="scientific">Shouchella lehensis G1</name>
    <dbReference type="NCBI Taxonomy" id="1246626"/>
    <lineage>
        <taxon>Bacteria</taxon>
        <taxon>Bacillati</taxon>
        <taxon>Bacillota</taxon>
        <taxon>Bacilli</taxon>
        <taxon>Bacillales</taxon>
        <taxon>Bacillaceae</taxon>
        <taxon>Shouchella</taxon>
    </lineage>
</organism>
<feature type="domain" description="Single-stranded-DNA-specific exonuclease RecJ C-terminal" evidence="9">
    <location>
        <begin position="566"/>
        <end position="764"/>
    </location>
</feature>
<evidence type="ECO:0000256" key="1">
    <source>
        <dbReference type="ARBA" id="ARBA00005915"/>
    </source>
</evidence>
<dbReference type="PANTHER" id="PTHR30255:SF2">
    <property type="entry name" value="SINGLE-STRANDED-DNA-SPECIFIC EXONUCLEASE RECJ"/>
    <property type="match status" value="1"/>
</dbReference>
<dbReference type="STRING" id="1246626.BleG1_1383"/>
<evidence type="ECO:0000256" key="2">
    <source>
        <dbReference type="ARBA" id="ARBA00019841"/>
    </source>
</evidence>
<dbReference type="Gene3D" id="3.90.1640.30">
    <property type="match status" value="1"/>
</dbReference>
<dbReference type="Pfam" id="PF02272">
    <property type="entry name" value="DHHA1"/>
    <property type="match status" value="1"/>
</dbReference>
<dbReference type="InterPro" id="IPR004610">
    <property type="entry name" value="RecJ"/>
</dbReference>
<dbReference type="GO" id="GO:0006281">
    <property type="term" value="P:DNA repair"/>
    <property type="evidence" value="ECO:0007669"/>
    <property type="project" value="InterPro"/>
</dbReference>
<dbReference type="InterPro" id="IPR038763">
    <property type="entry name" value="DHH_sf"/>
</dbReference>
<dbReference type="eggNOG" id="COG0608">
    <property type="taxonomic scope" value="Bacteria"/>
</dbReference>
<evidence type="ECO:0000256" key="6">
    <source>
        <dbReference type="SAM" id="Coils"/>
    </source>
</evidence>
<dbReference type="RefSeq" id="WP_038478688.1">
    <property type="nucleotide sequence ID" value="NZ_CP003923.1"/>
</dbReference>
<dbReference type="InterPro" id="IPR051673">
    <property type="entry name" value="SSDNA_exonuclease_RecJ"/>
</dbReference>
<accession>A0A060LRT4</accession>
<dbReference type="PATRIC" id="fig|1246626.3.peg.1372"/>
<dbReference type="SUPFAM" id="SSF64182">
    <property type="entry name" value="DHH phosphoesterases"/>
    <property type="match status" value="1"/>
</dbReference>
<evidence type="ECO:0000313" key="11">
    <source>
        <dbReference type="EMBL" id="AIC93966.1"/>
    </source>
</evidence>
<keyword evidence="4" id="KW-0378">Hydrolase</keyword>
<dbReference type="InterPro" id="IPR041122">
    <property type="entry name" value="RecJ_OB"/>
</dbReference>
<dbReference type="InterPro" id="IPR001667">
    <property type="entry name" value="DDH_dom"/>
</dbReference>
<evidence type="ECO:0000259" key="7">
    <source>
        <dbReference type="Pfam" id="PF01368"/>
    </source>
</evidence>
<dbReference type="InterPro" id="IPR018779">
    <property type="entry name" value="RecJ_C"/>
</dbReference>
<feature type="domain" description="RecJ OB" evidence="10">
    <location>
        <begin position="453"/>
        <end position="559"/>
    </location>
</feature>
<dbReference type="Pfam" id="PF17768">
    <property type="entry name" value="RecJ_OB"/>
    <property type="match status" value="1"/>
</dbReference>
<feature type="domain" description="DDH" evidence="7">
    <location>
        <begin position="82"/>
        <end position="226"/>
    </location>
</feature>
<dbReference type="NCBIfam" id="TIGR00644">
    <property type="entry name" value="recJ"/>
    <property type="match status" value="1"/>
</dbReference>
<keyword evidence="6" id="KW-0175">Coiled coil</keyword>
<keyword evidence="3" id="KW-0540">Nuclease</keyword>
<proteinExistence type="inferred from homology"/>
<dbReference type="Pfam" id="PF01368">
    <property type="entry name" value="DHH"/>
    <property type="match status" value="1"/>
</dbReference>